<feature type="compositionally biased region" description="Polar residues" evidence="1">
    <location>
        <begin position="157"/>
        <end position="169"/>
    </location>
</feature>
<evidence type="ECO:0000313" key="4">
    <source>
        <dbReference type="Proteomes" id="UP000264310"/>
    </source>
</evidence>
<feature type="compositionally biased region" description="Low complexity" evidence="1">
    <location>
        <begin position="315"/>
        <end position="337"/>
    </location>
</feature>
<feature type="region of interest" description="Disordered" evidence="1">
    <location>
        <begin position="65"/>
        <end position="183"/>
    </location>
</feature>
<name>A0A371X0Q6_9HYPH</name>
<dbReference type="Proteomes" id="UP000264310">
    <property type="component" value="Unassembled WGS sequence"/>
</dbReference>
<keyword evidence="2" id="KW-0812">Transmembrane</keyword>
<reference evidence="3 4" key="1">
    <citation type="submission" date="2018-08" db="EMBL/GenBank/DDBJ databases">
        <title>Fulvimarina sp. 85, whole genome shotgun sequence.</title>
        <authorList>
            <person name="Tuo L."/>
        </authorList>
    </citation>
    <scope>NUCLEOTIDE SEQUENCE [LARGE SCALE GENOMIC DNA]</scope>
    <source>
        <strain evidence="3 4">85</strain>
    </source>
</reference>
<feature type="compositionally biased region" description="Basic and acidic residues" evidence="1">
    <location>
        <begin position="170"/>
        <end position="183"/>
    </location>
</feature>
<evidence type="ECO:0000256" key="1">
    <source>
        <dbReference type="SAM" id="MobiDB-lite"/>
    </source>
</evidence>
<dbReference type="EMBL" id="QURL01000005">
    <property type="protein sequence ID" value="RFC62802.1"/>
    <property type="molecule type" value="Genomic_DNA"/>
</dbReference>
<feature type="compositionally biased region" description="Polar residues" evidence="1">
    <location>
        <begin position="390"/>
        <end position="399"/>
    </location>
</feature>
<feature type="region of interest" description="Disordered" evidence="1">
    <location>
        <begin position="382"/>
        <end position="433"/>
    </location>
</feature>
<proteinExistence type="predicted"/>
<feature type="transmembrane region" description="Helical" evidence="2">
    <location>
        <begin position="275"/>
        <end position="296"/>
    </location>
</feature>
<feature type="region of interest" description="Disordered" evidence="1">
    <location>
        <begin position="1"/>
        <end position="20"/>
    </location>
</feature>
<keyword evidence="2" id="KW-0472">Membrane</keyword>
<organism evidence="3 4">
    <name type="scientific">Fulvimarina endophytica</name>
    <dbReference type="NCBI Taxonomy" id="2293836"/>
    <lineage>
        <taxon>Bacteria</taxon>
        <taxon>Pseudomonadati</taxon>
        <taxon>Pseudomonadota</taxon>
        <taxon>Alphaproteobacteria</taxon>
        <taxon>Hyphomicrobiales</taxon>
        <taxon>Aurantimonadaceae</taxon>
        <taxon>Fulvimarina</taxon>
    </lineage>
</organism>
<keyword evidence="4" id="KW-1185">Reference proteome</keyword>
<dbReference type="OrthoDB" id="8442940at2"/>
<feature type="compositionally biased region" description="Basic and acidic residues" evidence="1">
    <location>
        <begin position="217"/>
        <end position="238"/>
    </location>
</feature>
<dbReference type="RefSeq" id="WP_116683618.1">
    <property type="nucleotide sequence ID" value="NZ_QURL01000005.1"/>
</dbReference>
<accession>A0A371X0Q6</accession>
<evidence type="ECO:0000256" key="2">
    <source>
        <dbReference type="SAM" id="Phobius"/>
    </source>
</evidence>
<feature type="region of interest" description="Disordered" evidence="1">
    <location>
        <begin position="315"/>
        <end position="346"/>
    </location>
</feature>
<evidence type="ECO:0000313" key="3">
    <source>
        <dbReference type="EMBL" id="RFC62802.1"/>
    </source>
</evidence>
<evidence type="ECO:0008006" key="5">
    <source>
        <dbReference type="Google" id="ProtNLM"/>
    </source>
</evidence>
<comment type="caution">
    <text evidence="3">The sequence shown here is derived from an EMBL/GenBank/DDBJ whole genome shotgun (WGS) entry which is preliminary data.</text>
</comment>
<dbReference type="AlphaFoldDB" id="A0A371X0Q6"/>
<gene>
    <name evidence="3" type="ORF">DYI37_12590</name>
</gene>
<feature type="region of interest" description="Disordered" evidence="1">
    <location>
        <begin position="217"/>
        <end position="243"/>
    </location>
</feature>
<protein>
    <recommendedName>
        <fullName evidence="5">CheA signal transduction histidine kinase</fullName>
    </recommendedName>
</protein>
<keyword evidence="2" id="KW-1133">Transmembrane helix</keyword>
<sequence length="615" mass="65170">MADLSGVLRKTIDGLPRSTPDMRARVYEKARAAIQRQIQAANPPLSPEVADARLAALEDAIGRTEDHYVELENGPSIDPEETAVPPEPEPSGDDADADDRAHHDYTPAEARSSTDETIQAEVVQDRLEEAPLAPTPGVSTYRGEGLPRSDDYGVHTGRSNWGAPSSEASGTHEADAYEDDRRRYEDDRYSARTATGFAGAAAGATTAEADAAAYADYSHDDRHPDERNEDRESFELDRQGYSGDFDGSVSIPEADVSGPAYVPPREARHGNRGGSMAAILSLVVIVGGLGAVAWFYGDEISGAILGEDQTTVADGAATDGTDATQTAAGDGSAATSQPGAQSEGTRQFTQRLLPDGSEVDEGPAEREENQFGEGTDVAAASVAEDAASEGTSPTVSSEIGQEPQVVGGETPETAASAEGAEPAPTTSQADPSVPVAQRAVFYQERTGEQPGTQETGNVVWSVVQEPPIEGQPPEPAIRAVADIPEENMTMTMTIRRNADPTLPASHVIELLFDTPDNFPGGDVATVQRLALKQTEQARGEPLIGVAGKISDGFFIIALNNLDQAVQNNLALLEDQEWIDIPIAYATGRRALVSIEKGLPGDRVFKEAIQSWDNRT</sequence>